<dbReference type="VEuPathDB" id="FungiDB:Z520_01322"/>
<dbReference type="RefSeq" id="XP_016636979.1">
    <property type="nucleotide sequence ID" value="XM_016771840.1"/>
</dbReference>
<dbReference type="InterPro" id="IPR001810">
    <property type="entry name" value="F-box_dom"/>
</dbReference>
<evidence type="ECO:0000259" key="2">
    <source>
        <dbReference type="PROSITE" id="PS50181"/>
    </source>
</evidence>
<dbReference type="GeneID" id="27707068"/>
<feature type="domain" description="F-box" evidence="2">
    <location>
        <begin position="39"/>
        <end position="102"/>
    </location>
</feature>
<dbReference type="EMBL" id="KN848063">
    <property type="protein sequence ID" value="KIY02857.1"/>
    <property type="molecule type" value="Genomic_DNA"/>
</dbReference>
<dbReference type="PROSITE" id="PS50181">
    <property type="entry name" value="FBOX"/>
    <property type="match status" value="1"/>
</dbReference>
<dbReference type="Proteomes" id="UP000053411">
    <property type="component" value="Unassembled WGS sequence"/>
</dbReference>
<evidence type="ECO:0000313" key="4">
    <source>
        <dbReference type="Proteomes" id="UP000053411"/>
    </source>
</evidence>
<organism evidence="3 4">
    <name type="scientific">Fonsecaea multimorphosa CBS 102226</name>
    <dbReference type="NCBI Taxonomy" id="1442371"/>
    <lineage>
        <taxon>Eukaryota</taxon>
        <taxon>Fungi</taxon>
        <taxon>Dikarya</taxon>
        <taxon>Ascomycota</taxon>
        <taxon>Pezizomycotina</taxon>
        <taxon>Eurotiomycetes</taxon>
        <taxon>Chaetothyriomycetidae</taxon>
        <taxon>Chaetothyriales</taxon>
        <taxon>Herpotrichiellaceae</taxon>
        <taxon>Fonsecaea</taxon>
    </lineage>
</organism>
<dbReference type="AlphaFoldDB" id="A0A0D2J0I4"/>
<dbReference type="OrthoDB" id="4134354at2759"/>
<gene>
    <name evidence="3" type="ORF">Z520_01322</name>
</gene>
<accession>A0A0D2J0I4</accession>
<reference evidence="3 4" key="1">
    <citation type="submission" date="2015-01" db="EMBL/GenBank/DDBJ databases">
        <title>The Genome Sequence of Fonsecaea multimorphosa CBS 102226.</title>
        <authorList>
            <consortium name="The Broad Institute Genomics Platform"/>
            <person name="Cuomo C."/>
            <person name="de Hoog S."/>
            <person name="Gorbushina A."/>
            <person name="Stielow B."/>
            <person name="Teixiera M."/>
            <person name="Abouelleil A."/>
            <person name="Chapman S.B."/>
            <person name="Priest M."/>
            <person name="Young S.K."/>
            <person name="Wortman J."/>
            <person name="Nusbaum C."/>
            <person name="Birren B."/>
        </authorList>
    </citation>
    <scope>NUCLEOTIDE SEQUENCE [LARGE SCALE GENOMIC DNA]</scope>
    <source>
        <strain evidence="3 4">CBS 102226</strain>
    </source>
</reference>
<dbReference type="CDD" id="cd09917">
    <property type="entry name" value="F-box_SF"/>
    <property type="match status" value="1"/>
</dbReference>
<name>A0A0D2J0I4_9EURO</name>
<evidence type="ECO:0000256" key="1">
    <source>
        <dbReference type="SAM" id="MobiDB-lite"/>
    </source>
</evidence>
<proteinExistence type="predicted"/>
<keyword evidence="4" id="KW-1185">Reference proteome</keyword>
<evidence type="ECO:0000313" key="3">
    <source>
        <dbReference type="EMBL" id="KIY02857.1"/>
    </source>
</evidence>
<protein>
    <recommendedName>
        <fullName evidence="2">F-box domain-containing protein</fullName>
    </recommendedName>
</protein>
<feature type="region of interest" description="Disordered" evidence="1">
    <location>
        <begin position="379"/>
        <end position="398"/>
    </location>
</feature>
<sequence length="429" mass="48976">MTSGSRSIRTTLGILTMEDIVRYTHSIVRPSQDDCSSRVDVFSKLPDEILAMILSPIITPRIYLDHPTCRNILRSPANLRLVCRRFRTLIDELMIKTPLRDIMVTGGIYGDFADMSTVYREYRDSLWMRLSRVSVGEIPFTAVVHFRPCLTMIDSVHWFRNNSMAALSWDDLAPQRAITAHVKVALILSRVIREIINRRNLGDHEVTLALIFHEIDGTWFQGQQYVEERHRHPAFMPFWGSKAMQSILREWRWIFRRPPKNYARNVQVVLPNVAWASNSNSLSEQEAANMCVRDLCQAWSPENDPADVGGQPVNSLGSQTQDRNMICLPGFSSPVDFPEDPLYTKWLGMLPETAEAAEIFCFTIRGLVIGTERDGRTSVLKRTPPLKPIESSQDPVAQAEEIEKARQHLAVRLSRKVEPPWVPPVSTNQ</sequence>